<gene>
    <name evidence="1" type="ORF">RDB_LOCUS159696</name>
</gene>
<dbReference type="Gene3D" id="2.80.10.50">
    <property type="match status" value="1"/>
</dbReference>
<evidence type="ECO:0000313" key="1">
    <source>
        <dbReference type="EMBL" id="CAE6461104.1"/>
    </source>
</evidence>
<dbReference type="EMBL" id="CAJMWS010000735">
    <property type="protein sequence ID" value="CAE6461104.1"/>
    <property type="molecule type" value="Genomic_DNA"/>
</dbReference>
<protein>
    <submittedName>
        <fullName evidence="1">Uncharacterized protein</fullName>
    </submittedName>
</protein>
<proteinExistence type="predicted"/>
<organism evidence="1 2">
    <name type="scientific">Rhizoctonia solani</name>
    <dbReference type="NCBI Taxonomy" id="456999"/>
    <lineage>
        <taxon>Eukaryota</taxon>
        <taxon>Fungi</taxon>
        <taxon>Dikarya</taxon>
        <taxon>Basidiomycota</taxon>
        <taxon>Agaricomycotina</taxon>
        <taxon>Agaricomycetes</taxon>
        <taxon>Cantharellales</taxon>
        <taxon>Ceratobasidiaceae</taxon>
        <taxon>Rhizoctonia</taxon>
    </lineage>
</organism>
<comment type="caution">
    <text evidence="1">The sequence shown here is derived from an EMBL/GenBank/DDBJ whole genome shotgun (WGS) entry which is preliminary data.</text>
</comment>
<dbReference type="AlphaFoldDB" id="A0A8H3BQ76"/>
<dbReference type="Proteomes" id="UP000663846">
    <property type="component" value="Unassembled WGS sequence"/>
</dbReference>
<sequence>MKPPPVYNTSAFSEPSHSTAIMSTVPDGVYSLELPFEQGSITDTGHGRWINILQPGSLGPDAHKVKVTYNKDKGAYTLQFEKSKLYITYEQEPRVNNKLIPGDKPRYFQIKPHDYDEDKYVIIVAEDKKFHVGLAMERIYPPWVAMTNFPEKQAWAFRKI</sequence>
<accession>A0A8H3BQ76</accession>
<name>A0A8H3BQ76_9AGAM</name>
<reference evidence="1" key="1">
    <citation type="submission" date="2021-01" db="EMBL/GenBank/DDBJ databases">
        <authorList>
            <person name="Kaushik A."/>
        </authorList>
    </citation>
    <scope>NUCLEOTIDE SEQUENCE</scope>
    <source>
        <strain evidence="1">AG1-1C</strain>
    </source>
</reference>
<evidence type="ECO:0000313" key="2">
    <source>
        <dbReference type="Proteomes" id="UP000663846"/>
    </source>
</evidence>